<keyword evidence="1" id="KW-0812">Transmembrane</keyword>
<organism evidence="3 4">
    <name type="scientific">Arctia plantaginis</name>
    <name type="common">Wood tiger moth</name>
    <name type="synonym">Phalaena plantaginis</name>
    <dbReference type="NCBI Taxonomy" id="874455"/>
    <lineage>
        <taxon>Eukaryota</taxon>
        <taxon>Metazoa</taxon>
        <taxon>Ecdysozoa</taxon>
        <taxon>Arthropoda</taxon>
        <taxon>Hexapoda</taxon>
        <taxon>Insecta</taxon>
        <taxon>Pterygota</taxon>
        <taxon>Neoptera</taxon>
        <taxon>Endopterygota</taxon>
        <taxon>Lepidoptera</taxon>
        <taxon>Glossata</taxon>
        <taxon>Ditrysia</taxon>
        <taxon>Noctuoidea</taxon>
        <taxon>Erebidae</taxon>
        <taxon>Arctiinae</taxon>
        <taxon>Arctia</taxon>
    </lineage>
</organism>
<evidence type="ECO:0000259" key="2">
    <source>
        <dbReference type="Pfam" id="PF00561"/>
    </source>
</evidence>
<dbReference type="GO" id="GO:0005789">
    <property type="term" value="C:endoplasmic reticulum membrane"/>
    <property type="evidence" value="ECO:0007669"/>
    <property type="project" value="TreeGrafter"/>
</dbReference>
<dbReference type="PANTHER" id="PTHR12277:SF194">
    <property type="entry name" value="FI04476P"/>
    <property type="match status" value="1"/>
</dbReference>
<keyword evidence="1" id="KW-0472">Membrane</keyword>
<dbReference type="GO" id="GO:0006660">
    <property type="term" value="P:phosphatidylserine catabolic process"/>
    <property type="evidence" value="ECO:0007669"/>
    <property type="project" value="TreeGrafter"/>
</dbReference>
<evidence type="ECO:0000313" key="3">
    <source>
        <dbReference type="EMBL" id="CAB3245145.1"/>
    </source>
</evidence>
<dbReference type="Proteomes" id="UP000494256">
    <property type="component" value="Unassembled WGS sequence"/>
</dbReference>
<dbReference type="GO" id="GO:0052651">
    <property type="term" value="P:monoacylglycerol catabolic process"/>
    <property type="evidence" value="ECO:0007669"/>
    <property type="project" value="TreeGrafter"/>
</dbReference>
<feature type="transmembrane region" description="Helical" evidence="1">
    <location>
        <begin position="12"/>
        <end position="41"/>
    </location>
</feature>
<dbReference type="Gene3D" id="3.40.50.1820">
    <property type="entry name" value="alpha/beta hydrolase"/>
    <property type="match status" value="1"/>
</dbReference>
<dbReference type="InterPro" id="IPR029058">
    <property type="entry name" value="AB_hydrolase_fold"/>
</dbReference>
<reference evidence="3 4" key="1">
    <citation type="submission" date="2020-04" db="EMBL/GenBank/DDBJ databases">
        <authorList>
            <person name="Wallbank WR R."/>
            <person name="Pardo Diaz C."/>
            <person name="Kozak K."/>
            <person name="Martin S."/>
            <person name="Jiggins C."/>
            <person name="Moest M."/>
            <person name="Warren A I."/>
            <person name="Byers J.R.P. K."/>
            <person name="Montejo-Kovacevich G."/>
            <person name="Yen C E."/>
        </authorList>
    </citation>
    <scope>NUCLEOTIDE SEQUENCE [LARGE SCALE GENOMIC DNA]</scope>
</reference>
<dbReference type="PANTHER" id="PTHR12277">
    <property type="entry name" value="ALPHA/BETA HYDROLASE DOMAIN-CONTAINING PROTEIN"/>
    <property type="match status" value="1"/>
</dbReference>
<dbReference type="GO" id="GO:0047372">
    <property type="term" value="F:monoacylglycerol lipase activity"/>
    <property type="evidence" value="ECO:0007669"/>
    <property type="project" value="TreeGrafter"/>
</dbReference>
<proteinExistence type="predicted"/>
<gene>
    <name evidence="3" type="ORF">APLA_LOCUS10963</name>
</gene>
<dbReference type="Pfam" id="PF00561">
    <property type="entry name" value="Abhydrolase_1"/>
    <property type="match status" value="1"/>
</dbReference>
<sequence>MVELNGLLICVPLYAAGILLVGASISASIFVFHVGVVPLIFKYSKSFRRNLVFANFVQWPLHSDYEEPKSCGIEGARNLSIEYHSKVDNCEIKIGIWHILPKTIYERLKNNFNTNTDKEELNKIMDEELIKSKTPIILYCHGNSNSRAAVHRIELYKFLQKMEYHTIAFDYRGYGDSTNIKPSELGVVEDSLVVYEWLHDTLGKDHKPPIFVWGHSLGTGISSHLMGNLSELSMTLLERSTPLPLPNGLILEAPFNNLADEVRQHPLSRLVTWLPYYEYTFVAPFLSNGEQTFKSDEHLCKAKKLPILILHAKDDMVVPFLVGVKLYKTIVQSRTETDAKIKLHAFEKKENLGHKYICHSRELDVVTREFIMENVKKPE</sequence>
<protein>
    <recommendedName>
        <fullName evidence="2">AB hydrolase-1 domain-containing protein</fullName>
    </recommendedName>
</protein>
<feature type="domain" description="AB hydrolase-1" evidence="2">
    <location>
        <begin position="135"/>
        <end position="227"/>
    </location>
</feature>
<comment type="caution">
    <text evidence="3">The sequence shown here is derived from an EMBL/GenBank/DDBJ whole genome shotgun (WGS) entry which is preliminary data.</text>
</comment>
<dbReference type="GO" id="GO:0004622">
    <property type="term" value="F:phosphatidylcholine lysophospholipase activity"/>
    <property type="evidence" value="ECO:0007669"/>
    <property type="project" value="TreeGrafter"/>
</dbReference>
<dbReference type="OrthoDB" id="2015551at2759"/>
<dbReference type="EMBL" id="CADEBD010000324">
    <property type="protein sequence ID" value="CAB3245145.1"/>
    <property type="molecule type" value="Genomic_DNA"/>
</dbReference>
<evidence type="ECO:0000256" key="1">
    <source>
        <dbReference type="SAM" id="Phobius"/>
    </source>
</evidence>
<keyword evidence="1" id="KW-1133">Transmembrane helix</keyword>
<name>A0A8S1AJI7_ARCPL</name>
<dbReference type="InterPro" id="IPR000073">
    <property type="entry name" value="AB_hydrolase_1"/>
</dbReference>
<dbReference type="AlphaFoldDB" id="A0A8S1AJI7"/>
<dbReference type="SUPFAM" id="SSF53474">
    <property type="entry name" value="alpha/beta-Hydrolases"/>
    <property type="match status" value="1"/>
</dbReference>
<accession>A0A8S1AJI7</accession>
<evidence type="ECO:0000313" key="4">
    <source>
        <dbReference type="Proteomes" id="UP000494256"/>
    </source>
</evidence>